<organism evidence="2 3">
    <name type="scientific">Flavobacterium jumunjinense</name>
    <dbReference type="NCBI Taxonomy" id="998845"/>
    <lineage>
        <taxon>Bacteria</taxon>
        <taxon>Pseudomonadati</taxon>
        <taxon>Bacteroidota</taxon>
        <taxon>Flavobacteriia</taxon>
        <taxon>Flavobacteriales</taxon>
        <taxon>Flavobacteriaceae</taxon>
        <taxon>Flavobacterium</taxon>
    </lineage>
</organism>
<feature type="chain" id="PRO_5046711910" description="Outer membrane protein assembly factor BamA" evidence="1">
    <location>
        <begin position="20"/>
        <end position="609"/>
    </location>
</feature>
<feature type="signal peptide" evidence="1">
    <location>
        <begin position="1"/>
        <end position="19"/>
    </location>
</feature>
<gene>
    <name evidence="2" type="ORF">ACFFVF_18340</name>
</gene>
<reference evidence="2 3" key="1">
    <citation type="submission" date="2024-09" db="EMBL/GenBank/DDBJ databases">
        <authorList>
            <person name="Sun Q."/>
            <person name="Mori K."/>
        </authorList>
    </citation>
    <scope>NUCLEOTIDE SEQUENCE [LARGE SCALE GENOMIC DNA]</scope>
    <source>
        <strain evidence="2 3">CECT 7955</strain>
    </source>
</reference>
<evidence type="ECO:0008006" key="4">
    <source>
        <dbReference type="Google" id="ProtNLM"/>
    </source>
</evidence>
<dbReference type="EMBL" id="JBHMEY010000089">
    <property type="protein sequence ID" value="MFB9098469.1"/>
    <property type="molecule type" value="Genomic_DNA"/>
</dbReference>
<dbReference type="RefSeq" id="WP_236456380.1">
    <property type="nucleotide sequence ID" value="NZ_CBCSGE010000014.1"/>
</dbReference>
<sequence length="609" mass="71759">MKSYYFMVLFVCSMLSSFAQTNDTIKKDSISLYNRAHQLSKRSNVNKWIYNLVFRASSVATKEVKKEEVPKQKTEKYKFGNGKIIRNIYIETTDPFGYSIDDSDRKPKRKIDKIGNSLHLKTRKRTIRNLLLFKKNDICDSLVLVESERLIRRQRYTRRVVVLPQLIDEANDSIDIVVRTIDSWTLIPTGNISTNQWNAKLTERNLFGIGHQLSGNYKKKINSIDDAMSFNYRINNIQKTYTSLYLNYDNEFNGDSHRSVDLSRPFFSPLTKNAAGVYFENRLLTESFYFNDSLRTNPIKTEFQEFWYGRAFKLNDKATYKNKTRNIIAGFTYNRRHYMQRPEDYLDPYYFFSDSKNFITHIGVSSQKYYQDSYIYYYDIVEDIPYGYSYALTFGYQEKNDLHSYYLGARYSYGKKFEFGYLSGFAEWGTFLNKGNTERLAYKVGLNYFSPLWDIGGWKIRQFIVPYFVTGNNRNESDKDKLTLDGEYGLPKFTSRTIGTKKWLLTVQTQAYIPKTWMGFRFSPYLNCSVGSLVNESKSFFKKETYAKFSVGLLINNDYLVFSRFQISFSYYPRIPFEGDNLFKTNAVDNSEIDLPSFQLSKPRYINYQ</sequence>
<evidence type="ECO:0000313" key="3">
    <source>
        <dbReference type="Proteomes" id="UP001589607"/>
    </source>
</evidence>
<evidence type="ECO:0000313" key="2">
    <source>
        <dbReference type="EMBL" id="MFB9098469.1"/>
    </source>
</evidence>
<keyword evidence="1" id="KW-0732">Signal</keyword>
<keyword evidence="3" id="KW-1185">Reference proteome</keyword>
<proteinExistence type="predicted"/>
<evidence type="ECO:0000256" key="1">
    <source>
        <dbReference type="SAM" id="SignalP"/>
    </source>
</evidence>
<protein>
    <recommendedName>
        <fullName evidence="4">Outer membrane protein assembly factor BamA</fullName>
    </recommendedName>
</protein>
<name>A0ABV5GSU8_9FLAO</name>
<dbReference type="Proteomes" id="UP001589607">
    <property type="component" value="Unassembled WGS sequence"/>
</dbReference>
<comment type="caution">
    <text evidence="2">The sequence shown here is derived from an EMBL/GenBank/DDBJ whole genome shotgun (WGS) entry which is preliminary data.</text>
</comment>
<accession>A0ABV5GSU8</accession>